<dbReference type="InterPro" id="IPR012340">
    <property type="entry name" value="NA-bd_OB-fold"/>
</dbReference>
<dbReference type="PANTHER" id="PTHR33507:SF3">
    <property type="entry name" value="INNER MEMBRANE PROTEIN YBBJ"/>
    <property type="match status" value="1"/>
</dbReference>
<dbReference type="GO" id="GO:0005886">
    <property type="term" value="C:plasma membrane"/>
    <property type="evidence" value="ECO:0007669"/>
    <property type="project" value="TreeGrafter"/>
</dbReference>
<keyword evidence="1" id="KW-0812">Transmembrane</keyword>
<dbReference type="Gene3D" id="2.40.50.140">
    <property type="entry name" value="Nucleic acid-binding proteins"/>
    <property type="match status" value="1"/>
</dbReference>
<dbReference type="EMBL" id="LGIA01000168">
    <property type="protein sequence ID" value="KOH44229.1"/>
    <property type="molecule type" value="Genomic_DNA"/>
</dbReference>
<evidence type="ECO:0000313" key="3">
    <source>
        <dbReference type="Proteomes" id="UP000036958"/>
    </source>
</evidence>
<dbReference type="InterPro" id="IPR052165">
    <property type="entry name" value="Membrane_assoc_protease"/>
</dbReference>
<dbReference type="Proteomes" id="UP000036958">
    <property type="component" value="Unassembled WGS sequence"/>
</dbReference>
<accession>A0A0L8V714</accession>
<organism evidence="2 3">
    <name type="scientific">Sunxiuqinia dokdonensis</name>
    <dbReference type="NCBI Taxonomy" id="1409788"/>
    <lineage>
        <taxon>Bacteria</taxon>
        <taxon>Pseudomonadati</taxon>
        <taxon>Bacteroidota</taxon>
        <taxon>Bacteroidia</taxon>
        <taxon>Marinilabiliales</taxon>
        <taxon>Prolixibacteraceae</taxon>
        <taxon>Sunxiuqinia</taxon>
    </lineage>
</organism>
<keyword evidence="3" id="KW-1185">Reference proteome</keyword>
<evidence type="ECO:0000313" key="2">
    <source>
        <dbReference type="EMBL" id="KOH44229.1"/>
    </source>
</evidence>
<comment type="caution">
    <text evidence="2">The sequence shown here is derived from an EMBL/GenBank/DDBJ whole genome shotgun (WGS) entry which is preliminary data.</text>
</comment>
<dbReference type="STRING" id="1409788.NC99_29500"/>
<protein>
    <recommendedName>
        <fullName evidence="4">NfeD-like C-terminal domain-containing protein</fullName>
    </recommendedName>
</protein>
<feature type="transmembrane region" description="Helical" evidence="1">
    <location>
        <begin position="49"/>
        <end position="73"/>
    </location>
</feature>
<gene>
    <name evidence="2" type="ORF">NC99_29500</name>
</gene>
<reference evidence="3" key="1">
    <citation type="submission" date="2015-07" db="EMBL/GenBank/DDBJ databases">
        <title>Genome sequencing of Sunxiuqinia dokdonensis strain SK.</title>
        <authorList>
            <person name="Ahn S."/>
            <person name="Kim B.-C."/>
        </authorList>
    </citation>
    <scope>NUCLEOTIDE SEQUENCE [LARGE SCALE GENOMIC DNA]</scope>
    <source>
        <strain evidence="3">SK</strain>
    </source>
</reference>
<evidence type="ECO:0000256" key="1">
    <source>
        <dbReference type="SAM" id="Phobius"/>
    </source>
</evidence>
<proteinExistence type="predicted"/>
<dbReference type="AlphaFoldDB" id="A0A0L8V714"/>
<dbReference type="RefSeq" id="WP_053184609.1">
    <property type="nucleotide sequence ID" value="NZ_LGIA01000168.1"/>
</dbReference>
<sequence length="157" mass="17053">MTVLIILFLIFLGILLLLLEFVVLPGITIAGIGGVVLLGASVYLAFDTYGVLAGIITLAFVIIAVPIVMYRLFESRGGKKMLLNSEIDGHVDKIDDQLIRVGDEGITLGRLAPTGRVKINNLSMEAKSATGFVDQNVKIKVIEVYRTQVLVEPINQE</sequence>
<name>A0A0L8V714_9BACT</name>
<keyword evidence="1" id="KW-0472">Membrane</keyword>
<keyword evidence="1" id="KW-1133">Transmembrane helix</keyword>
<dbReference type="OrthoDB" id="1120520at2"/>
<dbReference type="PANTHER" id="PTHR33507">
    <property type="entry name" value="INNER MEMBRANE PROTEIN YBBJ"/>
    <property type="match status" value="1"/>
</dbReference>
<evidence type="ECO:0008006" key="4">
    <source>
        <dbReference type="Google" id="ProtNLM"/>
    </source>
</evidence>